<dbReference type="CDD" id="cd02440">
    <property type="entry name" value="AdoMet_MTases"/>
    <property type="match status" value="1"/>
</dbReference>
<dbReference type="SUPFAM" id="SSF53335">
    <property type="entry name" value="S-adenosyl-L-methionine-dependent methyltransferases"/>
    <property type="match status" value="1"/>
</dbReference>
<evidence type="ECO:0000313" key="1">
    <source>
        <dbReference type="EMBL" id="OGM20583.1"/>
    </source>
</evidence>
<dbReference type="Gene3D" id="3.40.50.150">
    <property type="entry name" value="Vaccinia Virus protein VP39"/>
    <property type="match status" value="1"/>
</dbReference>
<dbReference type="AlphaFoldDB" id="A0A1F7XZW2"/>
<reference evidence="1 2" key="1">
    <citation type="journal article" date="2016" name="Nat. Commun.">
        <title>Thousands of microbial genomes shed light on interconnected biogeochemical processes in an aquifer system.</title>
        <authorList>
            <person name="Anantharaman K."/>
            <person name="Brown C.T."/>
            <person name="Hug L.A."/>
            <person name="Sharon I."/>
            <person name="Castelle C.J."/>
            <person name="Probst A.J."/>
            <person name="Thomas B.C."/>
            <person name="Singh A."/>
            <person name="Wilkins M.J."/>
            <person name="Karaoz U."/>
            <person name="Brodie E.L."/>
            <person name="Williams K.H."/>
            <person name="Hubbard S.S."/>
            <person name="Banfield J.F."/>
        </authorList>
    </citation>
    <scope>NUCLEOTIDE SEQUENCE [LARGE SCALE GENOMIC DNA]</scope>
</reference>
<proteinExistence type="predicted"/>
<protein>
    <submittedName>
        <fullName evidence="1">Uncharacterized protein</fullName>
    </submittedName>
</protein>
<dbReference type="InterPro" id="IPR029063">
    <property type="entry name" value="SAM-dependent_MTases_sf"/>
</dbReference>
<dbReference type="Proteomes" id="UP000176741">
    <property type="component" value="Unassembled WGS sequence"/>
</dbReference>
<comment type="caution">
    <text evidence="1">The sequence shown here is derived from an EMBL/GenBank/DDBJ whole genome shotgun (WGS) entry which is preliminary data.</text>
</comment>
<accession>A0A1F7XZW2</accession>
<dbReference type="Pfam" id="PF13489">
    <property type="entry name" value="Methyltransf_23"/>
    <property type="match status" value="1"/>
</dbReference>
<gene>
    <name evidence="1" type="ORF">A2771_00950</name>
</gene>
<dbReference type="PANTHER" id="PTHR43861">
    <property type="entry name" value="TRANS-ACONITATE 2-METHYLTRANSFERASE-RELATED"/>
    <property type="match status" value="1"/>
</dbReference>
<organism evidence="1 2">
    <name type="scientific">Candidatus Woesebacteria bacterium RIFCSPHIGHO2_01_FULL_38_26b</name>
    <dbReference type="NCBI Taxonomy" id="1802491"/>
    <lineage>
        <taxon>Bacteria</taxon>
        <taxon>Candidatus Woeseibacteriota</taxon>
    </lineage>
</organism>
<sequence>MKSVGHKTLETMAFAKWYNKWLFSLIQPFLGNEILEVGAGIGNFTDLLSSVGNVTAIDVERKYIDNLIVRSGRKISVGIGDIEKGTYFFKQKKFDTVVCLNVLEHINHDADALENIYGLLKTSGKFILLVPAHKILFSNFDKELGHFRRYSKKEIEVKLKKVGFKEISVRYLNWWAAVGWFFFLKLLERNIMPKPPVVIFDVFGQLFLLPEKFIKMPFGLSVFAIAQKK</sequence>
<evidence type="ECO:0000313" key="2">
    <source>
        <dbReference type="Proteomes" id="UP000176741"/>
    </source>
</evidence>
<name>A0A1F7XZW2_9BACT</name>
<dbReference type="EMBL" id="MGGD01000031">
    <property type="protein sequence ID" value="OGM20583.1"/>
    <property type="molecule type" value="Genomic_DNA"/>
</dbReference>